<gene>
    <name evidence="1" type="ORF">DPMN_131950</name>
</gene>
<dbReference type="AlphaFoldDB" id="A0A9D4FU50"/>
<dbReference type="EMBL" id="JAIWYP010000006">
    <property type="protein sequence ID" value="KAH3803684.1"/>
    <property type="molecule type" value="Genomic_DNA"/>
</dbReference>
<accession>A0A9D4FU50</accession>
<sequence length="62" mass="6950">MQRRANNKILPGGIPLHIKASFGTHLQLLNDGCPVPLQTMDRFQNKALSISTDTVRYTLKVM</sequence>
<dbReference type="Proteomes" id="UP000828390">
    <property type="component" value="Unassembled WGS sequence"/>
</dbReference>
<name>A0A9D4FU50_DREPO</name>
<evidence type="ECO:0000313" key="2">
    <source>
        <dbReference type="Proteomes" id="UP000828390"/>
    </source>
</evidence>
<organism evidence="1 2">
    <name type="scientific">Dreissena polymorpha</name>
    <name type="common">Zebra mussel</name>
    <name type="synonym">Mytilus polymorpha</name>
    <dbReference type="NCBI Taxonomy" id="45954"/>
    <lineage>
        <taxon>Eukaryota</taxon>
        <taxon>Metazoa</taxon>
        <taxon>Spiralia</taxon>
        <taxon>Lophotrochozoa</taxon>
        <taxon>Mollusca</taxon>
        <taxon>Bivalvia</taxon>
        <taxon>Autobranchia</taxon>
        <taxon>Heteroconchia</taxon>
        <taxon>Euheterodonta</taxon>
        <taxon>Imparidentia</taxon>
        <taxon>Neoheterodontei</taxon>
        <taxon>Myida</taxon>
        <taxon>Dreissenoidea</taxon>
        <taxon>Dreissenidae</taxon>
        <taxon>Dreissena</taxon>
    </lineage>
</organism>
<keyword evidence="2" id="KW-1185">Reference proteome</keyword>
<protein>
    <submittedName>
        <fullName evidence="1">Uncharacterized protein</fullName>
    </submittedName>
</protein>
<proteinExistence type="predicted"/>
<evidence type="ECO:0000313" key="1">
    <source>
        <dbReference type="EMBL" id="KAH3803684.1"/>
    </source>
</evidence>
<reference evidence="1" key="1">
    <citation type="journal article" date="2019" name="bioRxiv">
        <title>The Genome of the Zebra Mussel, Dreissena polymorpha: A Resource for Invasive Species Research.</title>
        <authorList>
            <person name="McCartney M.A."/>
            <person name="Auch B."/>
            <person name="Kono T."/>
            <person name="Mallez S."/>
            <person name="Zhang Y."/>
            <person name="Obille A."/>
            <person name="Becker A."/>
            <person name="Abrahante J.E."/>
            <person name="Garbe J."/>
            <person name="Badalamenti J.P."/>
            <person name="Herman A."/>
            <person name="Mangelson H."/>
            <person name="Liachko I."/>
            <person name="Sullivan S."/>
            <person name="Sone E.D."/>
            <person name="Koren S."/>
            <person name="Silverstein K.A.T."/>
            <person name="Beckman K.B."/>
            <person name="Gohl D.M."/>
        </authorList>
    </citation>
    <scope>NUCLEOTIDE SEQUENCE</scope>
    <source>
        <strain evidence="1">Duluth1</strain>
        <tissue evidence="1">Whole animal</tissue>
    </source>
</reference>
<reference evidence="1" key="2">
    <citation type="submission" date="2020-11" db="EMBL/GenBank/DDBJ databases">
        <authorList>
            <person name="McCartney M.A."/>
            <person name="Auch B."/>
            <person name="Kono T."/>
            <person name="Mallez S."/>
            <person name="Becker A."/>
            <person name="Gohl D.M."/>
            <person name="Silverstein K.A.T."/>
            <person name="Koren S."/>
            <person name="Bechman K.B."/>
            <person name="Herman A."/>
            <person name="Abrahante J.E."/>
            <person name="Garbe J."/>
        </authorList>
    </citation>
    <scope>NUCLEOTIDE SEQUENCE</scope>
    <source>
        <strain evidence="1">Duluth1</strain>
        <tissue evidence="1">Whole animal</tissue>
    </source>
</reference>
<comment type="caution">
    <text evidence="1">The sequence shown here is derived from an EMBL/GenBank/DDBJ whole genome shotgun (WGS) entry which is preliminary data.</text>
</comment>